<evidence type="ECO:0000313" key="2">
    <source>
        <dbReference type="EMBL" id="EOY00187.1"/>
    </source>
</evidence>
<dbReference type="HOGENOM" id="CLU_2836362_0_0_1"/>
<keyword evidence="1" id="KW-0732">Signal</keyword>
<accession>A0A061E786</accession>
<dbReference type="InParanoid" id="A0A061E786"/>
<evidence type="ECO:0000313" key="3">
    <source>
        <dbReference type="Proteomes" id="UP000026915"/>
    </source>
</evidence>
<keyword evidence="3" id="KW-1185">Reference proteome</keyword>
<feature type="chain" id="PRO_5001600915" evidence="1">
    <location>
        <begin position="23"/>
        <end position="66"/>
    </location>
</feature>
<dbReference type="Gramene" id="EOY00187">
    <property type="protein sequence ID" value="EOY00187"/>
    <property type="gene ID" value="TCM_009923"/>
</dbReference>
<reference evidence="2 3" key="1">
    <citation type="journal article" date="2013" name="Genome Biol.">
        <title>The genome sequence of the most widely cultivated cacao type and its use to identify candidate genes regulating pod color.</title>
        <authorList>
            <person name="Motamayor J.C."/>
            <person name="Mockaitis K."/>
            <person name="Schmutz J."/>
            <person name="Haiminen N."/>
            <person name="Iii D.L."/>
            <person name="Cornejo O."/>
            <person name="Findley S.D."/>
            <person name="Zheng P."/>
            <person name="Utro F."/>
            <person name="Royaert S."/>
            <person name="Saski C."/>
            <person name="Jenkins J."/>
            <person name="Podicheti R."/>
            <person name="Zhao M."/>
            <person name="Scheffler B.E."/>
            <person name="Stack J.C."/>
            <person name="Feltus F.A."/>
            <person name="Mustiga G.M."/>
            <person name="Amores F."/>
            <person name="Phillips W."/>
            <person name="Marelli J.P."/>
            <person name="May G.D."/>
            <person name="Shapiro H."/>
            <person name="Ma J."/>
            <person name="Bustamante C.D."/>
            <person name="Schnell R.J."/>
            <person name="Main D."/>
            <person name="Gilbert D."/>
            <person name="Parida L."/>
            <person name="Kuhn D.N."/>
        </authorList>
    </citation>
    <scope>NUCLEOTIDE SEQUENCE [LARGE SCALE GENOMIC DNA]</scope>
    <source>
        <strain evidence="3">cv. Matina 1-6</strain>
    </source>
</reference>
<organism evidence="2 3">
    <name type="scientific">Theobroma cacao</name>
    <name type="common">Cacao</name>
    <name type="synonym">Cocoa</name>
    <dbReference type="NCBI Taxonomy" id="3641"/>
    <lineage>
        <taxon>Eukaryota</taxon>
        <taxon>Viridiplantae</taxon>
        <taxon>Streptophyta</taxon>
        <taxon>Embryophyta</taxon>
        <taxon>Tracheophyta</taxon>
        <taxon>Spermatophyta</taxon>
        <taxon>Magnoliopsida</taxon>
        <taxon>eudicotyledons</taxon>
        <taxon>Gunneridae</taxon>
        <taxon>Pentapetalae</taxon>
        <taxon>rosids</taxon>
        <taxon>malvids</taxon>
        <taxon>Malvales</taxon>
        <taxon>Malvaceae</taxon>
        <taxon>Byttnerioideae</taxon>
        <taxon>Theobroma</taxon>
    </lineage>
</organism>
<gene>
    <name evidence="2" type="ORF">TCM_009923</name>
</gene>
<dbReference type="EMBL" id="CM001880">
    <property type="protein sequence ID" value="EOY00187.1"/>
    <property type="molecule type" value="Genomic_DNA"/>
</dbReference>
<protein>
    <submittedName>
        <fullName evidence="2">Uncharacterized protein</fullName>
    </submittedName>
</protein>
<dbReference type="Proteomes" id="UP000026915">
    <property type="component" value="Chromosome 2"/>
</dbReference>
<dbReference type="AlphaFoldDB" id="A0A061E786"/>
<evidence type="ECO:0000256" key="1">
    <source>
        <dbReference type="SAM" id="SignalP"/>
    </source>
</evidence>
<name>A0A061E786_THECC</name>
<feature type="signal peptide" evidence="1">
    <location>
        <begin position="1"/>
        <end position="22"/>
    </location>
</feature>
<sequence>MIESKDLGMMVRSLVFLLKVLSSNLNKSTSSFVEKESDVSISWHAVVSCQYTYQNGPSPLGQSIFY</sequence>
<proteinExistence type="predicted"/>